<evidence type="ECO:0000256" key="8">
    <source>
        <dbReference type="ARBA" id="ARBA00022827"/>
    </source>
</evidence>
<comment type="subcellular location">
    <subcellularLocation>
        <location evidence="13">Cell inner membrane</location>
        <topology evidence="13">Lipid-anchor</topology>
        <orientation evidence="13">Periplasmic side</orientation>
    </subcellularLocation>
</comment>
<evidence type="ECO:0000256" key="1">
    <source>
        <dbReference type="ARBA" id="ARBA00001946"/>
    </source>
</evidence>
<keyword evidence="8 12" id="KW-0274">FAD</keyword>
<keyword evidence="5 12" id="KW-0285">Flavoprotein</keyword>
<keyword evidence="13" id="KW-1003">Cell membrane</keyword>
<dbReference type="RefSeq" id="WP_019952014.1">
    <property type="nucleotide sequence ID" value="NZ_JBHLVX010000067.1"/>
</dbReference>
<evidence type="ECO:0000256" key="3">
    <source>
        <dbReference type="ARBA" id="ARBA00011955"/>
    </source>
</evidence>
<dbReference type="GO" id="GO:0016740">
    <property type="term" value="F:transferase activity"/>
    <property type="evidence" value="ECO:0007669"/>
    <property type="project" value="UniProtKB-KW"/>
</dbReference>
<dbReference type="Gene3D" id="3.10.520.10">
    <property type="entry name" value="ApbE-like domains"/>
    <property type="match status" value="1"/>
</dbReference>
<evidence type="ECO:0000256" key="14">
    <source>
        <dbReference type="SAM" id="MobiDB-lite"/>
    </source>
</evidence>
<sequence length="350" mass="38662">MLRTLTLLLVLPLAIAGCDRSPERVTIEGQAQGTSYHISWWRDGGNQLPAVRADVSRTLTAIDRELSTYRDDSWISQFNASRSTDWQPAPESALHLLAIARQINARSDGCYDPTISPLFRLWGFQEHDFRVPTQAEITTALADIGLQHLDIDPETGRIRKEIATLSLDLSSMGEGYSVDRLAADLEARGIHNYLVELGGDMRIRGSKPDGTRWRVGIEAPTSGERRPGTIATIEDVEGISINTSGTYRRYFDDNGQVYSHILDPRSGRPAEHNLVSSTVFGHEAARSDGWATALLCLGPAEGMATAEREGLAALLIQRPGEDQFESDESPALESSERLRLQRQGDQHQDT</sequence>
<dbReference type="PANTHER" id="PTHR30040:SF2">
    <property type="entry name" value="FAD:PROTEIN FMN TRANSFERASE"/>
    <property type="match status" value="1"/>
</dbReference>
<keyword evidence="9 12" id="KW-0460">Magnesium</keyword>
<evidence type="ECO:0000256" key="12">
    <source>
        <dbReference type="PIRNR" id="PIRNR006268"/>
    </source>
</evidence>
<dbReference type="InterPro" id="IPR024932">
    <property type="entry name" value="ApbE"/>
</dbReference>
<dbReference type="PIRSF" id="PIRSF006268">
    <property type="entry name" value="ApbE"/>
    <property type="match status" value="1"/>
</dbReference>
<name>A0ABV6G7U5_9GAMM</name>
<reference evidence="15 16" key="1">
    <citation type="submission" date="2024-09" db="EMBL/GenBank/DDBJ databases">
        <authorList>
            <person name="Sun Q."/>
            <person name="Mori K."/>
        </authorList>
    </citation>
    <scope>NUCLEOTIDE SEQUENCE [LARGE SCALE GENOMIC DNA]</scope>
    <source>
        <strain evidence="15 16">CCM 7415</strain>
    </source>
</reference>
<dbReference type="SUPFAM" id="SSF143631">
    <property type="entry name" value="ApbE-like"/>
    <property type="match status" value="1"/>
</dbReference>
<protein>
    <recommendedName>
        <fullName evidence="4 12">FAD:protein FMN transferase</fullName>
        <ecNumber evidence="3 12">2.7.1.180</ecNumber>
    </recommendedName>
    <alternativeName>
        <fullName evidence="10 12">Flavin transferase</fullName>
    </alternativeName>
</protein>
<gene>
    <name evidence="15" type="ORF">ACFFHW_17425</name>
</gene>
<keyword evidence="13" id="KW-0472">Membrane</keyword>
<comment type="caution">
    <text evidence="15">The sequence shown here is derived from an EMBL/GenBank/DDBJ whole genome shotgun (WGS) entry which is preliminary data.</text>
</comment>
<evidence type="ECO:0000256" key="2">
    <source>
        <dbReference type="ARBA" id="ARBA00008282"/>
    </source>
</evidence>
<dbReference type="PANTHER" id="PTHR30040">
    <property type="entry name" value="THIAMINE BIOSYNTHESIS LIPOPROTEIN APBE"/>
    <property type="match status" value="1"/>
</dbReference>
<keyword evidence="6 12" id="KW-0808">Transferase</keyword>
<evidence type="ECO:0000256" key="9">
    <source>
        <dbReference type="ARBA" id="ARBA00022842"/>
    </source>
</evidence>
<dbReference type="PROSITE" id="PS51257">
    <property type="entry name" value="PROKAR_LIPOPROTEIN"/>
    <property type="match status" value="1"/>
</dbReference>
<comment type="similarity">
    <text evidence="2 12 13">Belongs to the ApbE family.</text>
</comment>
<comment type="catalytic activity">
    <reaction evidence="11 12 13">
        <text>L-threonyl-[protein] + FAD = FMN-L-threonyl-[protein] + AMP + H(+)</text>
        <dbReference type="Rhea" id="RHEA:36847"/>
        <dbReference type="Rhea" id="RHEA-COMP:11060"/>
        <dbReference type="Rhea" id="RHEA-COMP:11061"/>
        <dbReference type="ChEBI" id="CHEBI:15378"/>
        <dbReference type="ChEBI" id="CHEBI:30013"/>
        <dbReference type="ChEBI" id="CHEBI:57692"/>
        <dbReference type="ChEBI" id="CHEBI:74257"/>
        <dbReference type="ChEBI" id="CHEBI:456215"/>
        <dbReference type="EC" id="2.7.1.180"/>
    </reaction>
</comment>
<proteinExistence type="inferred from homology"/>
<keyword evidence="7 12" id="KW-0479">Metal-binding</keyword>
<dbReference type="Proteomes" id="UP001589814">
    <property type="component" value="Unassembled WGS sequence"/>
</dbReference>
<organism evidence="15 16">
    <name type="scientific">Kushneria aurantia</name>
    <dbReference type="NCBI Taxonomy" id="504092"/>
    <lineage>
        <taxon>Bacteria</taxon>
        <taxon>Pseudomonadati</taxon>
        <taxon>Pseudomonadota</taxon>
        <taxon>Gammaproteobacteria</taxon>
        <taxon>Oceanospirillales</taxon>
        <taxon>Halomonadaceae</taxon>
        <taxon>Kushneria</taxon>
    </lineage>
</organism>
<dbReference type="EMBL" id="JBHLVX010000067">
    <property type="protein sequence ID" value="MFC0269747.1"/>
    <property type="molecule type" value="Genomic_DNA"/>
</dbReference>
<dbReference type="EC" id="2.7.1.180" evidence="3 12"/>
<evidence type="ECO:0000256" key="10">
    <source>
        <dbReference type="ARBA" id="ARBA00031306"/>
    </source>
</evidence>
<evidence type="ECO:0000313" key="16">
    <source>
        <dbReference type="Proteomes" id="UP001589814"/>
    </source>
</evidence>
<evidence type="ECO:0000256" key="7">
    <source>
        <dbReference type="ARBA" id="ARBA00022723"/>
    </source>
</evidence>
<dbReference type="Pfam" id="PF02424">
    <property type="entry name" value="ApbE"/>
    <property type="match status" value="1"/>
</dbReference>
<accession>A0ABV6G7U5</accession>
<keyword evidence="16" id="KW-1185">Reference proteome</keyword>
<comment type="function">
    <text evidence="13">Flavin transferase that catalyzes the transfer of the FMN moiety of FAD and its covalent binding to the hydroxyl group of a threonine residue in a target flavoprotein.</text>
</comment>
<comment type="cofactor">
    <cofactor evidence="1 13">
        <name>Mg(2+)</name>
        <dbReference type="ChEBI" id="CHEBI:18420"/>
    </cofactor>
</comment>
<evidence type="ECO:0000256" key="11">
    <source>
        <dbReference type="ARBA" id="ARBA00048540"/>
    </source>
</evidence>
<evidence type="ECO:0000256" key="5">
    <source>
        <dbReference type="ARBA" id="ARBA00022630"/>
    </source>
</evidence>
<evidence type="ECO:0000256" key="4">
    <source>
        <dbReference type="ARBA" id="ARBA00016337"/>
    </source>
</evidence>
<keyword evidence="13" id="KW-0449">Lipoprotein</keyword>
<feature type="region of interest" description="Disordered" evidence="14">
    <location>
        <begin position="319"/>
        <end position="350"/>
    </location>
</feature>
<feature type="compositionally biased region" description="Basic and acidic residues" evidence="14">
    <location>
        <begin position="334"/>
        <end position="350"/>
    </location>
</feature>
<keyword evidence="13" id="KW-0997">Cell inner membrane</keyword>
<evidence type="ECO:0000256" key="13">
    <source>
        <dbReference type="RuleBase" id="RU363002"/>
    </source>
</evidence>
<dbReference type="InterPro" id="IPR003374">
    <property type="entry name" value="ApbE-like_sf"/>
</dbReference>
<evidence type="ECO:0000256" key="6">
    <source>
        <dbReference type="ARBA" id="ARBA00022679"/>
    </source>
</evidence>
<evidence type="ECO:0000313" key="15">
    <source>
        <dbReference type="EMBL" id="MFC0269747.1"/>
    </source>
</evidence>